<accession>A0AAU9R623</accession>
<dbReference type="GO" id="GO:0006361">
    <property type="term" value="P:transcription initiation at RNA polymerase I promoter"/>
    <property type="evidence" value="ECO:0007669"/>
    <property type="project" value="InterPro"/>
</dbReference>
<evidence type="ECO:0000256" key="1">
    <source>
        <dbReference type="ARBA" id="ARBA00010098"/>
    </source>
</evidence>
<evidence type="ECO:0000256" key="2">
    <source>
        <dbReference type="SAM" id="MobiDB-lite"/>
    </source>
</evidence>
<dbReference type="PANTHER" id="PTHR12790:SF0">
    <property type="entry name" value="RNA POLYMERASE I-SPECIFIC TRANSCRIPTION INITIATION FACTOR RRN3-RELATED"/>
    <property type="match status" value="1"/>
</dbReference>
<protein>
    <submittedName>
        <fullName evidence="4">Uncharacterized protein</fullName>
    </submittedName>
</protein>
<evidence type="ECO:0000313" key="5">
    <source>
        <dbReference type="Proteomes" id="UP000836841"/>
    </source>
</evidence>
<evidence type="ECO:0000256" key="3">
    <source>
        <dbReference type="SAM" id="Phobius"/>
    </source>
</evidence>
<dbReference type="AlphaFoldDB" id="A0AAU9R623"/>
<feature type="transmembrane region" description="Helical" evidence="3">
    <location>
        <begin position="674"/>
        <end position="696"/>
    </location>
</feature>
<proteinExistence type="inferred from homology"/>
<organism evidence="4 5">
    <name type="scientific">Thlaspi arvense</name>
    <name type="common">Field penny-cress</name>
    <dbReference type="NCBI Taxonomy" id="13288"/>
    <lineage>
        <taxon>Eukaryota</taxon>
        <taxon>Viridiplantae</taxon>
        <taxon>Streptophyta</taxon>
        <taxon>Embryophyta</taxon>
        <taxon>Tracheophyta</taxon>
        <taxon>Spermatophyta</taxon>
        <taxon>Magnoliopsida</taxon>
        <taxon>eudicotyledons</taxon>
        <taxon>Gunneridae</taxon>
        <taxon>Pentapetalae</taxon>
        <taxon>rosids</taxon>
        <taxon>malvids</taxon>
        <taxon>Brassicales</taxon>
        <taxon>Brassicaceae</taxon>
        <taxon>Thlaspideae</taxon>
        <taxon>Thlaspi</taxon>
    </lineage>
</organism>
<keyword evidence="5" id="KW-1185">Reference proteome</keyword>
<name>A0AAU9R623_THLAR</name>
<keyword evidence="3" id="KW-1133">Transmembrane helix</keyword>
<dbReference type="GO" id="GO:0005634">
    <property type="term" value="C:nucleus"/>
    <property type="evidence" value="ECO:0007669"/>
    <property type="project" value="TreeGrafter"/>
</dbReference>
<reference evidence="4 5" key="1">
    <citation type="submission" date="2022-03" db="EMBL/GenBank/DDBJ databases">
        <authorList>
            <person name="Nunn A."/>
            <person name="Chopra R."/>
            <person name="Nunn A."/>
            <person name="Contreras Garrido A."/>
        </authorList>
    </citation>
    <scope>NUCLEOTIDE SEQUENCE [LARGE SCALE GENOMIC DNA]</scope>
</reference>
<sequence>CGSIELLCFFCLLSRRHREKKKKKKKTLENHASFRPLAISSPLRVTSKFWKFLWDLICYLPEPESCVVVKQSKLQLFIVRMGAEEVPSVPFSSNALDNAELSDRESVYAVRNALESVKSGDSDLYAQLIGLMYLKEYNDSDAVAQLEALLKALSGSVACIDVARHRDLLSSILRMSLWDHKPSVMDALVDLVISLAATSGKYLDHCLNMLISNFIPPPFVVQKLSQPRILDKKQEVLSRVHAALQKISYLVPLAPSKLVPILAHKMPKLNVKNHLITTTYVDNLLKLESSSIGKVVGSVILMVVMERLRDLDLEIEWDDILQDDSSKGMFDMELEDAVMEEGDESLNQNTSDGNVVSEALDKLMVLSFEHLESCQDSGRLDEVFEILFKSFENFILNTYKSKFSQFLMFYACSLDPENCGVKFANKLMSAVAYLASYLSRGKFLPASFVASMLKRLVDECADYCRACNDDVRPEANQVFYSGCQAILYVLCFRMRSILGVPHFESQLLPLESILSHKLNPLMVCLPTVVSEFLKQAKAEGLFIVSDAFIFDDLLESESSRAFGGFERLDTFFPFDPCLLKISNRIVVKQLDRRRFGTQLREIELAQHATCLYRTRERIYTTTMAEKGHIPDNNNAMKKPTPEIGSGSSYPGHRMSYPNRPESVNPVQEGAYSKWYSHAWGTAVLAGGVFFGLVWIIKGSNPLPSLQSSSKTPPSVSAMRKSSMWRELEISDKC</sequence>
<dbReference type="GO" id="GO:0001181">
    <property type="term" value="F:RNA polymerase I general transcription initiation factor activity"/>
    <property type="evidence" value="ECO:0007669"/>
    <property type="project" value="InterPro"/>
</dbReference>
<dbReference type="InterPro" id="IPR007991">
    <property type="entry name" value="RNA_pol_I_trans_ini_fac_RRN3"/>
</dbReference>
<dbReference type="Gene3D" id="1.25.10.10">
    <property type="entry name" value="Leucine-rich Repeat Variant"/>
    <property type="match status" value="1"/>
</dbReference>
<dbReference type="Pfam" id="PF05327">
    <property type="entry name" value="RRN3"/>
    <property type="match status" value="1"/>
</dbReference>
<feature type="region of interest" description="Disordered" evidence="2">
    <location>
        <begin position="627"/>
        <end position="648"/>
    </location>
</feature>
<dbReference type="GO" id="GO:0001042">
    <property type="term" value="F:RNA polymerase I core binding"/>
    <property type="evidence" value="ECO:0007669"/>
    <property type="project" value="TreeGrafter"/>
</dbReference>
<keyword evidence="3" id="KW-0472">Membrane</keyword>
<comment type="similarity">
    <text evidence="1">Belongs to the RRN3 family.</text>
</comment>
<dbReference type="InterPro" id="IPR011989">
    <property type="entry name" value="ARM-like"/>
</dbReference>
<feature type="compositionally biased region" description="Polar residues" evidence="2">
    <location>
        <begin position="703"/>
        <end position="714"/>
    </location>
</feature>
<feature type="region of interest" description="Disordered" evidence="2">
    <location>
        <begin position="703"/>
        <end position="722"/>
    </location>
</feature>
<feature type="non-terminal residue" evidence="4">
    <location>
        <position position="733"/>
    </location>
</feature>
<gene>
    <name evidence="4" type="ORF">TAV2_LOCUS192</name>
</gene>
<keyword evidence="3" id="KW-0812">Transmembrane</keyword>
<dbReference type="Proteomes" id="UP000836841">
    <property type="component" value="Chromosome 1"/>
</dbReference>
<dbReference type="PANTHER" id="PTHR12790">
    <property type="entry name" value="TRANSCRIPTION INITIATION FACTOR IA RRN3"/>
    <property type="match status" value="1"/>
</dbReference>
<evidence type="ECO:0000313" key="4">
    <source>
        <dbReference type="EMBL" id="CAH2034549.1"/>
    </source>
</evidence>
<dbReference type="EMBL" id="OU466857">
    <property type="protein sequence ID" value="CAH2034549.1"/>
    <property type="molecule type" value="Genomic_DNA"/>
</dbReference>